<keyword evidence="7 10" id="KW-0067">ATP-binding</keyword>
<feature type="region of interest" description="Interaction with substrate tRNA" evidence="10">
    <location>
        <begin position="160"/>
        <end position="164"/>
    </location>
</feature>
<dbReference type="Pfam" id="PF01715">
    <property type="entry name" value="IPPT"/>
    <property type="match status" value="1"/>
</dbReference>
<evidence type="ECO:0000256" key="2">
    <source>
        <dbReference type="ARBA" id="ARBA00003213"/>
    </source>
</evidence>
<comment type="cofactor">
    <cofactor evidence="1 10">
        <name>Mg(2+)</name>
        <dbReference type="ChEBI" id="CHEBI:18420"/>
    </cofactor>
</comment>
<evidence type="ECO:0000256" key="8">
    <source>
        <dbReference type="ARBA" id="ARBA00022842"/>
    </source>
</evidence>
<dbReference type="EMBL" id="JADILZ010000068">
    <property type="protein sequence ID" value="MBO8478717.1"/>
    <property type="molecule type" value="Genomic_DNA"/>
</dbReference>
<comment type="function">
    <text evidence="2 10 12">Catalyzes the transfer of a dimethylallyl group onto the adenine at position 37 in tRNAs that read codons beginning with uridine, leading to the formation of N6-(dimethylallyl)adenosine (i(6)A).</text>
</comment>
<dbReference type="InterPro" id="IPR027417">
    <property type="entry name" value="P-loop_NTPase"/>
</dbReference>
<dbReference type="GO" id="GO:0005524">
    <property type="term" value="F:ATP binding"/>
    <property type="evidence" value="ECO:0007669"/>
    <property type="project" value="UniProtKB-UniRule"/>
</dbReference>
<accession>A0A9D9ITT3</accession>
<evidence type="ECO:0000256" key="10">
    <source>
        <dbReference type="HAMAP-Rule" id="MF_00185"/>
    </source>
</evidence>
<keyword evidence="8 10" id="KW-0460">Magnesium</keyword>
<evidence type="ECO:0000313" key="15">
    <source>
        <dbReference type="Proteomes" id="UP000823771"/>
    </source>
</evidence>
<name>A0A9D9ITT3_9BACT</name>
<dbReference type="PANTHER" id="PTHR11088:SF60">
    <property type="entry name" value="TRNA DIMETHYLALLYLTRANSFERASE"/>
    <property type="match status" value="1"/>
</dbReference>
<evidence type="ECO:0000256" key="13">
    <source>
        <dbReference type="RuleBase" id="RU003785"/>
    </source>
</evidence>
<sequence length="305" mass="34634">MKRRLLIVLGPTAVGKTDYSIALAQRYGSPVISCDSRQIYREMTIGTAVPSASQLAAVKHYFIHSHTVTEPYTAGKYEIEALALIEELFSRGHETLVMAGGSGFYIDAVCRGLDDFPEADPQLRESLMERLREEGVESLRLELKRLDPESYATIDIANGQRVVRALEVCIMTGRKFSSFKTSGVKKRDFEIEKTGLIRPREELYGRIGRRVLQMVRDGLVEEAASLLPYRDCAALQTVGYKEMFGYLDYCAGREYRPPVSGQHRNDGPVTSLDRAVELIQRNTRHYAKRQLSYWGRDKSIRWLNL</sequence>
<organism evidence="14 15">
    <name type="scientific">Candidatus Cryptobacteroides excrementipullorum</name>
    <dbReference type="NCBI Taxonomy" id="2840761"/>
    <lineage>
        <taxon>Bacteria</taxon>
        <taxon>Pseudomonadati</taxon>
        <taxon>Bacteroidota</taxon>
        <taxon>Bacteroidia</taxon>
        <taxon>Bacteroidales</taxon>
        <taxon>Candidatus Cryptobacteroides</taxon>
    </lineage>
</organism>
<dbReference type="AlphaFoldDB" id="A0A9D9ITT3"/>
<feature type="site" description="Interaction with substrate tRNA" evidence="10">
    <location>
        <position position="102"/>
    </location>
</feature>
<reference evidence="14" key="1">
    <citation type="submission" date="2020-10" db="EMBL/GenBank/DDBJ databases">
        <authorList>
            <person name="Gilroy R."/>
        </authorList>
    </citation>
    <scope>NUCLEOTIDE SEQUENCE</scope>
    <source>
        <strain evidence="14">2478</strain>
    </source>
</reference>
<keyword evidence="4 10" id="KW-0808">Transferase</keyword>
<evidence type="ECO:0000313" key="14">
    <source>
        <dbReference type="EMBL" id="MBO8478717.1"/>
    </source>
</evidence>
<evidence type="ECO:0000256" key="7">
    <source>
        <dbReference type="ARBA" id="ARBA00022840"/>
    </source>
</evidence>
<dbReference type="SUPFAM" id="SSF52540">
    <property type="entry name" value="P-loop containing nucleoside triphosphate hydrolases"/>
    <property type="match status" value="1"/>
</dbReference>
<dbReference type="InterPro" id="IPR018022">
    <property type="entry name" value="IPT"/>
</dbReference>
<feature type="binding site" evidence="10">
    <location>
        <begin position="10"/>
        <end position="17"/>
    </location>
    <ligand>
        <name>ATP</name>
        <dbReference type="ChEBI" id="CHEBI:30616"/>
    </ligand>
</feature>
<dbReference type="NCBIfam" id="TIGR00174">
    <property type="entry name" value="miaA"/>
    <property type="match status" value="1"/>
</dbReference>
<dbReference type="Gene3D" id="3.40.50.300">
    <property type="entry name" value="P-loop containing nucleotide triphosphate hydrolases"/>
    <property type="match status" value="1"/>
</dbReference>
<keyword evidence="6 10" id="KW-0547">Nucleotide-binding</keyword>
<comment type="subunit">
    <text evidence="10">Monomer.</text>
</comment>
<evidence type="ECO:0000256" key="5">
    <source>
        <dbReference type="ARBA" id="ARBA00022694"/>
    </source>
</evidence>
<dbReference type="GO" id="GO:0006400">
    <property type="term" value="P:tRNA modification"/>
    <property type="evidence" value="ECO:0007669"/>
    <property type="project" value="TreeGrafter"/>
</dbReference>
<evidence type="ECO:0000256" key="4">
    <source>
        <dbReference type="ARBA" id="ARBA00022679"/>
    </source>
</evidence>
<comment type="similarity">
    <text evidence="3 10 13">Belongs to the IPP transferase family.</text>
</comment>
<feature type="site" description="Interaction with substrate tRNA" evidence="10">
    <location>
        <position position="124"/>
    </location>
</feature>
<dbReference type="PANTHER" id="PTHR11088">
    <property type="entry name" value="TRNA DIMETHYLALLYLTRANSFERASE"/>
    <property type="match status" value="1"/>
</dbReference>
<proteinExistence type="inferred from homology"/>
<reference evidence="14" key="2">
    <citation type="journal article" date="2021" name="PeerJ">
        <title>Extensive microbial diversity within the chicken gut microbiome revealed by metagenomics and culture.</title>
        <authorList>
            <person name="Gilroy R."/>
            <person name="Ravi A."/>
            <person name="Getino M."/>
            <person name="Pursley I."/>
            <person name="Horton D.L."/>
            <person name="Alikhan N.F."/>
            <person name="Baker D."/>
            <person name="Gharbi K."/>
            <person name="Hall N."/>
            <person name="Watson M."/>
            <person name="Adriaenssens E.M."/>
            <person name="Foster-Nyarko E."/>
            <person name="Jarju S."/>
            <person name="Secka A."/>
            <person name="Antonio M."/>
            <person name="Oren A."/>
            <person name="Chaudhuri R.R."/>
            <person name="La Ragione R."/>
            <person name="Hildebrand F."/>
            <person name="Pallen M.J."/>
        </authorList>
    </citation>
    <scope>NUCLEOTIDE SEQUENCE</scope>
    <source>
        <strain evidence="14">2478</strain>
    </source>
</reference>
<comment type="catalytic activity">
    <reaction evidence="9 10 11">
        <text>adenosine(37) in tRNA + dimethylallyl diphosphate = N(6)-dimethylallyladenosine(37) in tRNA + diphosphate</text>
        <dbReference type="Rhea" id="RHEA:26482"/>
        <dbReference type="Rhea" id="RHEA-COMP:10162"/>
        <dbReference type="Rhea" id="RHEA-COMP:10375"/>
        <dbReference type="ChEBI" id="CHEBI:33019"/>
        <dbReference type="ChEBI" id="CHEBI:57623"/>
        <dbReference type="ChEBI" id="CHEBI:74411"/>
        <dbReference type="ChEBI" id="CHEBI:74415"/>
        <dbReference type="EC" id="2.5.1.75"/>
    </reaction>
</comment>
<dbReference type="Proteomes" id="UP000823771">
    <property type="component" value="Unassembled WGS sequence"/>
</dbReference>
<evidence type="ECO:0000256" key="6">
    <source>
        <dbReference type="ARBA" id="ARBA00022741"/>
    </source>
</evidence>
<evidence type="ECO:0000256" key="1">
    <source>
        <dbReference type="ARBA" id="ARBA00001946"/>
    </source>
</evidence>
<gene>
    <name evidence="10 14" type="primary">miaA</name>
    <name evidence="14" type="ORF">IAB80_07500</name>
</gene>
<feature type="region of interest" description="Interaction with substrate tRNA" evidence="10">
    <location>
        <begin position="35"/>
        <end position="38"/>
    </location>
</feature>
<feature type="binding site" evidence="10">
    <location>
        <begin position="12"/>
        <end position="17"/>
    </location>
    <ligand>
        <name>substrate</name>
    </ligand>
</feature>
<comment type="caution">
    <text evidence="14">The sequence shown here is derived from an EMBL/GenBank/DDBJ whole genome shotgun (WGS) entry which is preliminary data.</text>
</comment>
<keyword evidence="5 10" id="KW-0819">tRNA processing</keyword>
<evidence type="ECO:0000256" key="9">
    <source>
        <dbReference type="ARBA" id="ARBA00049563"/>
    </source>
</evidence>
<dbReference type="EC" id="2.5.1.75" evidence="10"/>
<dbReference type="Gene3D" id="1.10.20.140">
    <property type="match status" value="1"/>
</dbReference>
<evidence type="ECO:0000256" key="3">
    <source>
        <dbReference type="ARBA" id="ARBA00005842"/>
    </source>
</evidence>
<comment type="caution">
    <text evidence="10">Lacks conserved residue(s) required for the propagation of feature annotation.</text>
</comment>
<evidence type="ECO:0000256" key="12">
    <source>
        <dbReference type="RuleBase" id="RU003784"/>
    </source>
</evidence>
<evidence type="ECO:0000256" key="11">
    <source>
        <dbReference type="RuleBase" id="RU003783"/>
    </source>
</evidence>
<dbReference type="GO" id="GO:0052381">
    <property type="term" value="F:tRNA dimethylallyltransferase activity"/>
    <property type="evidence" value="ECO:0007669"/>
    <property type="project" value="UniProtKB-UniRule"/>
</dbReference>
<dbReference type="HAMAP" id="MF_00185">
    <property type="entry name" value="IPP_trans"/>
    <property type="match status" value="1"/>
</dbReference>
<protein>
    <recommendedName>
        <fullName evidence="10">tRNA dimethylallyltransferase</fullName>
        <ecNumber evidence="10">2.5.1.75</ecNumber>
    </recommendedName>
    <alternativeName>
        <fullName evidence="10">Dimethylallyl diphosphate:tRNA dimethylallyltransferase</fullName>
        <shortName evidence="10">DMAPP:tRNA dimethylallyltransferase</shortName>
        <shortName evidence="10">DMATase</shortName>
    </alternativeName>
    <alternativeName>
        <fullName evidence="10">Isopentenyl-diphosphate:tRNA isopentenyltransferase</fullName>
        <shortName evidence="10">IPP transferase</shortName>
        <shortName evidence="10">IPPT</shortName>
        <shortName evidence="10">IPTase</shortName>
    </alternativeName>
</protein>
<dbReference type="InterPro" id="IPR039657">
    <property type="entry name" value="Dimethylallyltransferase"/>
</dbReference>